<dbReference type="GO" id="GO:0000977">
    <property type="term" value="F:RNA polymerase II transcription regulatory region sequence-specific DNA binding"/>
    <property type="evidence" value="ECO:0007669"/>
    <property type="project" value="TreeGrafter"/>
</dbReference>
<evidence type="ECO:0000256" key="1">
    <source>
        <dbReference type="ARBA" id="ARBA00022723"/>
    </source>
</evidence>
<dbReference type="PROSITE" id="PS00028">
    <property type="entry name" value="ZINC_FINGER_C2H2_1"/>
    <property type="match status" value="3"/>
</dbReference>
<dbReference type="InterPro" id="IPR041661">
    <property type="entry name" value="ZN622/Rei1/Reh1_Znf-C2H2"/>
</dbReference>
<dbReference type="OrthoDB" id="6077919at2759"/>
<accession>A0A165Z155</accession>
<keyword evidence="1" id="KW-0479">Metal-binding</keyword>
<evidence type="ECO:0000313" key="8">
    <source>
        <dbReference type="Proteomes" id="UP000076532"/>
    </source>
</evidence>
<dbReference type="Proteomes" id="UP000076532">
    <property type="component" value="Unassembled WGS sequence"/>
</dbReference>
<evidence type="ECO:0000259" key="6">
    <source>
        <dbReference type="PROSITE" id="PS50157"/>
    </source>
</evidence>
<dbReference type="InterPro" id="IPR036236">
    <property type="entry name" value="Znf_C2H2_sf"/>
</dbReference>
<dbReference type="PROSITE" id="PS50157">
    <property type="entry name" value="ZINC_FINGER_C2H2_2"/>
    <property type="match status" value="1"/>
</dbReference>
<keyword evidence="8" id="KW-1185">Reference proteome</keyword>
<evidence type="ECO:0000256" key="4">
    <source>
        <dbReference type="ARBA" id="ARBA00022833"/>
    </source>
</evidence>
<dbReference type="GO" id="GO:0008270">
    <property type="term" value="F:zinc ion binding"/>
    <property type="evidence" value="ECO:0007669"/>
    <property type="project" value="UniProtKB-KW"/>
</dbReference>
<evidence type="ECO:0000313" key="7">
    <source>
        <dbReference type="EMBL" id="KZP10125.1"/>
    </source>
</evidence>
<keyword evidence="2" id="KW-0677">Repeat</keyword>
<dbReference type="GO" id="GO:0000981">
    <property type="term" value="F:DNA-binding transcription factor activity, RNA polymerase II-specific"/>
    <property type="evidence" value="ECO:0007669"/>
    <property type="project" value="TreeGrafter"/>
</dbReference>
<organism evidence="7 8">
    <name type="scientific">Athelia psychrophila</name>
    <dbReference type="NCBI Taxonomy" id="1759441"/>
    <lineage>
        <taxon>Eukaryota</taxon>
        <taxon>Fungi</taxon>
        <taxon>Dikarya</taxon>
        <taxon>Basidiomycota</taxon>
        <taxon>Agaricomycotina</taxon>
        <taxon>Agaricomycetes</taxon>
        <taxon>Agaricomycetidae</taxon>
        <taxon>Atheliales</taxon>
        <taxon>Atheliaceae</taxon>
        <taxon>Athelia</taxon>
    </lineage>
</organism>
<dbReference type="SUPFAM" id="SSF57667">
    <property type="entry name" value="beta-beta-alpha zinc fingers"/>
    <property type="match status" value="1"/>
</dbReference>
<gene>
    <name evidence="7" type="ORF">FIBSPDRAFT_838843</name>
</gene>
<protein>
    <recommendedName>
        <fullName evidence="6">C2H2-type domain-containing protein</fullName>
    </recommendedName>
</protein>
<dbReference type="Pfam" id="PF12756">
    <property type="entry name" value="zf-C2H2_2"/>
    <property type="match status" value="1"/>
</dbReference>
<evidence type="ECO:0000256" key="2">
    <source>
        <dbReference type="ARBA" id="ARBA00022737"/>
    </source>
</evidence>
<evidence type="ECO:0000256" key="3">
    <source>
        <dbReference type="ARBA" id="ARBA00022771"/>
    </source>
</evidence>
<dbReference type="PANTHER" id="PTHR24409">
    <property type="entry name" value="ZINC FINGER PROTEIN 142"/>
    <property type="match status" value="1"/>
</dbReference>
<sequence>MSQYCNRCDRYFANPHALNQHEDNSSAHNICHSCDIDFSTWLGLKEHYVQSRRHAYCQYCSNHFQDDQDLFEHYQDEHSFCNSCERVFVNDTGLHEHNRQSHPSVYCVSCRRIFIAPANLKSHLESSIHRPKDVHCPFQGCAQSFVSRSAMILHLESGGCRSGVARQIINRYVRQYDTSNVITNPARLLTGGGGHNTYDDVTYSATAASWNGYEYECYLCHSAFRSLVALNQHLASPRHQENIYVCPLGSCRLQFSGLSALCQHIESERCGISRFRQVQITMDRIVGGVGRLTM</sequence>
<dbReference type="Gene3D" id="3.30.160.60">
    <property type="entry name" value="Classic Zinc Finger"/>
    <property type="match status" value="2"/>
</dbReference>
<name>A0A165Z155_9AGAM</name>
<dbReference type="PANTHER" id="PTHR24409:SF295">
    <property type="entry name" value="AZ2-RELATED"/>
    <property type="match status" value="1"/>
</dbReference>
<dbReference type="InterPro" id="IPR013087">
    <property type="entry name" value="Znf_C2H2_type"/>
</dbReference>
<dbReference type="EMBL" id="KV417686">
    <property type="protein sequence ID" value="KZP10125.1"/>
    <property type="molecule type" value="Genomic_DNA"/>
</dbReference>
<keyword evidence="4" id="KW-0862">Zinc</keyword>
<dbReference type="SMART" id="SM00355">
    <property type="entry name" value="ZnF_C2H2"/>
    <property type="match status" value="8"/>
</dbReference>
<dbReference type="STRING" id="436010.A0A165Z155"/>
<dbReference type="AlphaFoldDB" id="A0A165Z155"/>
<keyword evidence="3 5" id="KW-0863">Zinc-finger</keyword>
<dbReference type="GO" id="GO:0005634">
    <property type="term" value="C:nucleus"/>
    <property type="evidence" value="ECO:0007669"/>
    <property type="project" value="TreeGrafter"/>
</dbReference>
<proteinExistence type="predicted"/>
<reference evidence="7 8" key="1">
    <citation type="journal article" date="2016" name="Mol. Biol. Evol.">
        <title>Comparative Genomics of Early-Diverging Mushroom-Forming Fungi Provides Insights into the Origins of Lignocellulose Decay Capabilities.</title>
        <authorList>
            <person name="Nagy L.G."/>
            <person name="Riley R."/>
            <person name="Tritt A."/>
            <person name="Adam C."/>
            <person name="Daum C."/>
            <person name="Floudas D."/>
            <person name="Sun H."/>
            <person name="Yadav J.S."/>
            <person name="Pangilinan J."/>
            <person name="Larsson K.H."/>
            <person name="Matsuura K."/>
            <person name="Barry K."/>
            <person name="Labutti K."/>
            <person name="Kuo R."/>
            <person name="Ohm R.A."/>
            <person name="Bhattacharya S.S."/>
            <person name="Shirouzu T."/>
            <person name="Yoshinaga Y."/>
            <person name="Martin F.M."/>
            <person name="Grigoriev I.V."/>
            <person name="Hibbett D.S."/>
        </authorList>
    </citation>
    <scope>NUCLEOTIDE SEQUENCE [LARGE SCALE GENOMIC DNA]</scope>
    <source>
        <strain evidence="7 8">CBS 109695</strain>
    </source>
</reference>
<evidence type="ECO:0000256" key="5">
    <source>
        <dbReference type="PROSITE-ProRule" id="PRU00042"/>
    </source>
</evidence>
<dbReference type="Pfam" id="PF12874">
    <property type="entry name" value="zf-met"/>
    <property type="match status" value="1"/>
</dbReference>
<feature type="domain" description="C2H2-type" evidence="6">
    <location>
        <begin position="79"/>
        <end position="102"/>
    </location>
</feature>